<dbReference type="Proteomes" id="UP000198407">
    <property type="component" value="Unassembled WGS sequence"/>
</dbReference>
<dbReference type="RefSeq" id="WP_042121961.1">
    <property type="nucleotide sequence ID" value="NZ_FZOL01000019.1"/>
</dbReference>
<name>A0A239IL17_9PSED</name>
<evidence type="ECO:0000313" key="1">
    <source>
        <dbReference type="EMBL" id="SNS94231.1"/>
    </source>
</evidence>
<dbReference type="AlphaFoldDB" id="A0A239IL17"/>
<sequence>MALVKNPGANCTVAFDRAFSTAHLRARSGPAPYPEPDLVQHLISRETLRTLNRQCSSLYDRSQNIVRFRGVFLHSSPMASYMAGSQSCCRELADAMFVVYVSEPDANGMHVIVRRSAFLLMFKKTGSRRPRAFRYDPGGGIDPQGTDQQQFYLYNQWPRFELRLAHNGALAGVYDINTGGVPHDIGKYALVWDPRAGRARWSIGTQDVHWLAGQPVPRFPMDPSTTSLGRQLEALIDGAPGTVGRDFSPRPAAAGDWDGLMGTLLGYPSAPGIPAGGSLLDHSKWKGVPRHVNPAALGLMSFGSSLGMERLEHLSLVQATLRQELRDGYHSPYLPGALRRSSRALNRLAEHLSAQGSAPCAGARRFPVLIASVTRFNSAERRPVAEKRADQPGGERDRLLDTLVECVFDYL</sequence>
<accession>A0A239IL17</accession>
<evidence type="ECO:0000313" key="2">
    <source>
        <dbReference type="Proteomes" id="UP000198407"/>
    </source>
</evidence>
<organism evidence="1 2">
    <name type="scientific">Pseudomonas japonica</name>
    <dbReference type="NCBI Taxonomy" id="256466"/>
    <lineage>
        <taxon>Bacteria</taxon>
        <taxon>Pseudomonadati</taxon>
        <taxon>Pseudomonadota</taxon>
        <taxon>Gammaproteobacteria</taxon>
        <taxon>Pseudomonadales</taxon>
        <taxon>Pseudomonadaceae</taxon>
        <taxon>Pseudomonas</taxon>
    </lineage>
</organism>
<keyword evidence="2" id="KW-1185">Reference proteome</keyword>
<proteinExistence type="predicted"/>
<reference evidence="2" key="1">
    <citation type="submission" date="2017-06" db="EMBL/GenBank/DDBJ databases">
        <authorList>
            <person name="Varghese N."/>
            <person name="Submissions S."/>
        </authorList>
    </citation>
    <scope>NUCLEOTIDE SEQUENCE [LARGE SCALE GENOMIC DNA]</scope>
    <source>
        <strain evidence="2">DSM 22348</strain>
    </source>
</reference>
<protein>
    <submittedName>
        <fullName evidence="1">Uncharacterized protein</fullName>
    </submittedName>
</protein>
<gene>
    <name evidence="1" type="ORF">SAMN05444352_11950</name>
</gene>
<dbReference type="EMBL" id="FZOL01000019">
    <property type="protein sequence ID" value="SNS94231.1"/>
    <property type="molecule type" value="Genomic_DNA"/>
</dbReference>